<evidence type="ECO:0000256" key="1">
    <source>
        <dbReference type="ARBA" id="ARBA00023163"/>
    </source>
</evidence>
<organism evidence="3">
    <name type="scientific">viral metagenome</name>
    <dbReference type="NCBI Taxonomy" id="1070528"/>
    <lineage>
        <taxon>unclassified sequences</taxon>
        <taxon>metagenomes</taxon>
        <taxon>organismal metagenomes</taxon>
    </lineage>
</organism>
<dbReference type="GO" id="GO:0003899">
    <property type="term" value="F:DNA-directed RNA polymerase activity"/>
    <property type="evidence" value="ECO:0007669"/>
    <property type="project" value="InterPro"/>
</dbReference>
<accession>A0A6C0HBA2</accession>
<name>A0A6C0HBA2_9ZZZZ</name>
<dbReference type="GO" id="GO:0006366">
    <property type="term" value="P:transcription by RNA polymerase II"/>
    <property type="evidence" value="ECO:0007669"/>
    <property type="project" value="TreeGrafter"/>
</dbReference>
<dbReference type="GO" id="GO:0003677">
    <property type="term" value="F:DNA binding"/>
    <property type="evidence" value="ECO:0007669"/>
    <property type="project" value="InterPro"/>
</dbReference>
<dbReference type="GO" id="GO:0005666">
    <property type="term" value="C:RNA polymerase III complex"/>
    <property type="evidence" value="ECO:0007669"/>
    <property type="project" value="TreeGrafter"/>
</dbReference>
<dbReference type="InterPro" id="IPR000783">
    <property type="entry name" value="RNA_pol_subH/Rpb5_C"/>
</dbReference>
<dbReference type="SUPFAM" id="SSF55287">
    <property type="entry name" value="RPB5-like RNA polymerase subunit"/>
    <property type="match status" value="1"/>
</dbReference>
<protein>
    <recommendedName>
        <fullName evidence="2">RNA polymerase subunit H/Rpb5 C-terminal domain-containing protein</fullName>
    </recommendedName>
</protein>
<dbReference type="InterPro" id="IPR014381">
    <property type="entry name" value="Arch_Rpo5/euc_Rpb5"/>
</dbReference>
<dbReference type="Gene3D" id="3.90.940.20">
    <property type="entry name" value="RPB5-like RNA polymerase subunit"/>
    <property type="match status" value="1"/>
</dbReference>
<dbReference type="InterPro" id="IPR035913">
    <property type="entry name" value="RPB5-like_sf"/>
</dbReference>
<dbReference type="PANTHER" id="PTHR10535:SF0">
    <property type="entry name" value="DNA-DIRECTED RNA POLYMERASES I, II, AND III SUBUNIT RPABC1"/>
    <property type="match status" value="1"/>
</dbReference>
<evidence type="ECO:0000259" key="2">
    <source>
        <dbReference type="Pfam" id="PF01191"/>
    </source>
</evidence>
<reference evidence="3" key="1">
    <citation type="journal article" date="2020" name="Nature">
        <title>Giant virus diversity and host interactions through global metagenomics.</title>
        <authorList>
            <person name="Schulz F."/>
            <person name="Roux S."/>
            <person name="Paez-Espino D."/>
            <person name="Jungbluth S."/>
            <person name="Walsh D.A."/>
            <person name="Denef V.J."/>
            <person name="McMahon K.D."/>
            <person name="Konstantinidis K.T."/>
            <person name="Eloe-Fadrosh E.A."/>
            <person name="Kyrpides N.C."/>
            <person name="Woyke T."/>
        </authorList>
    </citation>
    <scope>NUCLEOTIDE SEQUENCE</scope>
    <source>
        <strain evidence="3">GVMAG-M-3300023179-90</strain>
    </source>
</reference>
<dbReference type="GO" id="GO:0006362">
    <property type="term" value="P:transcription elongation by RNA polymerase I"/>
    <property type="evidence" value="ECO:0007669"/>
    <property type="project" value="TreeGrafter"/>
</dbReference>
<keyword evidence="1" id="KW-0804">Transcription</keyword>
<proteinExistence type="predicted"/>
<dbReference type="AlphaFoldDB" id="A0A6C0HBA2"/>
<dbReference type="Pfam" id="PF01191">
    <property type="entry name" value="RNA_pol_Rpb5_C"/>
    <property type="match status" value="1"/>
</dbReference>
<evidence type="ECO:0000313" key="3">
    <source>
        <dbReference type="EMBL" id="QHT77871.1"/>
    </source>
</evidence>
<dbReference type="PIRSF" id="PIRSF000747">
    <property type="entry name" value="RPB5"/>
    <property type="match status" value="1"/>
</dbReference>
<dbReference type="GO" id="GO:0005736">
    <property type="term" value="C:RNA polymerase I complex"/>
    <property type="evidence" value="ECO:0007669"/>
    <property type="project" value="TreeGrafter"/>
</dbReference>
<feature type="domain" description="RNA polymerase subunit H/Rpb5 C-terminal" evidence="2">
    <location>
        <begin position="135"/>
        <end position="209"/>
    </location>
</feature>
<dbReference type="GO" id="GO:0042797">
    <property type="term" value="P:tRNA transcription by RNA polymerase III"/>
    <property type="evidence" value="ECO:0007669"/>
    <property type="project" value="TreeGrafter"/>
</dbReference>
<dbReference type="GO" id="GO:0005665">
    <property type="term" value="C:RNA polymerase II, core complex"/>
    <property type="evidence" value="ECO:0007669"/>
    <property type="project" value="TreeGrafter"/>
</dbReference>
<dbReference type="EMBL" id="MN739922">
    <property type="protein sequence ID" value="QHT77871.1"/>
    <property type="molecule type" value="Genomic_DNA"/>
</dbReference>
<sequence length="210" mass="24704">MSTTSNRILTIYKSRKTILELLDYQDYNVADYDKFTINEIDAMNTNDQLDMLIQHTKDTRKIYIKYYLNAKQLRPQNLDDIIEDLFVIENVLTKNDTLIIITPDEPNDTIVTKLKYLYDHDGIFVVIHNIKRLQFNILNHTLVPDCEVFTESQVNELKKTFNISNEKLQLPEISRFDPQALAMCVRPGQVCCFKRDSATAMKYNYYRICV</sequence>
<dbReference type="PANTHER" id="PTHR10535">
    <property type="entry name" value="DNA-DIRECTED RNA POLYMERASES I, II, AND III SUBUNIT RPABC1"/>
    <property type="match status" value="1"/>
</dbReference>